<dbReference type="Proteomes" id="UP000054477">
    <property type="component" value="Unassembled WGS sequence"/>
</dbReference>
<protein>
    <submittedName>
        <fullName evidence="1">Uncharacterized protein</fullName>
    </submittedName>
</protein>
<name>A0A0C9X086_9AGAR</name>
<gene>
    <name evidence="1" type="ORF">K443DRAFT_680708</name>
</gene>
<evidence type="ECO:0000313" key="1">
    <source>
        <dbReference type="EMBL" id="KIJ98525.1"/>
    </source>
</evidence>
<evidence type="ECO:0000313" key="2">
    <source>
        <dbReference type="Proteomes" id="UP000054477"/>
    </source>
</evidence>
<dbReference type="HOGENOM" id="CLU_2483683_0_0_1"/>
<keyword evidence="2" id="KW-1185">Reference proteome</keyword>
<dbReference type="EMBL" id="KN838667">
    <property type="protein sequence ID" value="KIJ98525.1"/>
    <property type="molecule type" value="Genomic_DNA"/>
</dbReference>
<proteinExistence type="predicted"/>
<sequence length="87" mass="10320">MGGGYFFDFSDHTEYRLYPNGTCPIRYKDYPIQNFRAFLDGKSGTGWYRHNFFSRKPSPSRSQSFHMVYVHEPGIWGQVRIRIQSQC</sequence>
<dbReference type="AlphaFoldDB" id="A0A0C9X086"/>
<reference evidence="2" key="2">
    <citation type="submission" date="2015-01" db="EMBL/GenBank/DDBJ databases">
        <title>Evolutionary Origins and Diversification of the Mycorrhizal Mutualists.</title>
        <authorList>
            <consortium name="DOE Joint Genome Institute"/>
            <consortium name="Mycorrhizal Genomics Consortium"/>
            <person name="Kohler A."/>
            <person name="Kuo A."/>
            <person name="Nagy L.G."/>
            <person name="Floudas D."/>
            <person name="Copeland A."/>
            <person name="Barry K.W."/>
            <person name="Cichocki N."/>
            <person name="Veneault-Fourrey C."/>
            <person name="LaButti K."/>
            <person name="Lindquist E.A."/>
            <person name="Lipzen A."/>
            <person name="Lundell T."/>
            <person name="Morin E."/>
            <person name="Murat C."/>
            <person name="Riley R."/>
            <person name="Ohm R."/>
            <person name="Sun H."/>
            <person name="Tunlid A."/>
            <person name="Henrissat B."/>
            <person name="Grigoriev I.V."/>
            <person name="Hibbett D.S."/>
            <person name="Martin F."/>
        </authorList>
    </citation>
    <scope>NUCLEOTIDE SEQUENCE [LARGE SCALE GENOMIC DNA]</scope>
    <source>
        <strain evidence="2">LaAM-08-1</strain>
    </source>
</reference>
<organism evidence="1 2">
    <name type="scientific">Laccaria amethystina LaAM-08-1</name>
    <dbReference type="NCBI Taxonomy" id="1095629"/>
    <lineage>
        <taxon>Eukaryota</taxon>
        <taxon>Fungi</taxon>
        <taxon>Dikarya</taxon>
        <taxon>Basidiomycota</taxon>
        <taxon>Agaricomycotina</taxon>
        <taxon>Agaricomycetes</taxon>
        <taxon>Agaricomycetidae</taxon>
        <taxon>Agaricales</taxon>
        <taxon>Agaricineae</taxon>
        <taxon>Hydnangiaceae</taxon>
        <taxon>Laccaria</taxon>
    </lineage>
</organism>
<accession>A0A0C9X086</accession>
<reference evidence="1 2" key="1">
    <citation type="submission" date="2014-04" db="EMBL/GenBank/DDBJ databases">
        <authorList>
            <consortium name="DOE Joint Genome Institute"/>
            <person name="Kuo A."/>
            <person name="Kohler A."/>
            <person name="Nagy L.G."/>
            <person name="Floudas D."/>
            <person name="Copeland A."/>
            <person name="Barry K.W."/>
            <person name="Cichocki N."/>
            <person name="Veneault-Fourrey C."/>
            <person name="LaButti K."/>
            <person name="Lindquist E.A."/>
            <person name="Lipzen A."/>
            <person name="Lundell T."/>
            <person name="Morin E."/>
            <person name="Murat C."/>
            <person name="Sun H."/>
            <person name="Tunlid A."/>
            <person name="Henrissat B."/>
            <person name="Grigoriev I.V."/>
            <person name="Hibbett D.S."/>
            <person name="Martin F."/>
            <person name="Nordberg H.P."/>
            <person name="Cantor M.N."/>
            <person name="Hua S.X."/>
        </authorList>
    </citation>
    <scope>NUCLEOTIDE SEQUENCE [LARGE SCALE GENOMIC DNA]</scope>
    <source>
        <strain evidence="1 2">LaAM-08-1</strain>
    </source>
</reference>